<dbReference type="EMBL" id="NFKL01000021">
    <property type="protein sequence ID" value="OUP56070.1"/>
    <property type="molecule type" value="Genomic_DNA"/>
</dbReference>
<comment type="similarity">
    <text evidence="1 4">Belongs to the Gfo/Idh/MocA family.</text>
</comment>
<dbReference type="InterPro" id="IPR036291">
    <property type="entry name" value="NAD(P)-bd_dom_sf"/>
</dbReference>
<dbReference type="InterPro" id="IPR023794">
    <property type="entry name" value="MI/DCI_dehydrogenase"/>
</dbReference>
<evidence type="ECO:0000256" key="3">
    <source>
        <dbReference type="ARBA" id="ARBA00023027"/>
    </source>
</evidence>
<evidence type="ECO:0000259" key="5">
    <source>
        <dbReference type="Pfam" id="PF01408"/>
    </source>
</evidence>
<dbReference type="PANTHER" id="PTHR43593:SF1">
    <property type="entry name" value="INOSITOL 2-DEHYDROGENASE"/>
    <property type="match status" value="1"/>
</dbReference>
<dbReference type="Gene3D" id="3.40.50.720">
    <property type="entry name" value="NAD(P)-binding Rossmann-like Domain"/>
    <property type="match status" value="1"/>
</dbReference>
<dbReference type="InterPro" id="IPR050424">
    <property type="entry name" value="Gfo-Idh-MocA_inositol_DH"/>
</dbReference>
<dbReference type="PANTHER" id="PTHR43593">
    <property type="match status" value="1"/>
</dbReference>
<dbReference type="RefSeq" id="WP_016147701.1">
    <property type="nucleotide sequence ID" value="NZ_CABKSA010000001.1"/>
</dbReference>
<dbReference type="HAMAP" id="MF_01671">
    <property type="entry name" value="IolG"/>
    <property type="match status" value="1"/>
</dbReference>
<feature type="domain" description="Gfo/Idh/MocA-like oxidoreductase C-terminal" evidence="6">
    <location>
        <begin position="134"/>
        <end position="319"/>
    </location>
</feature>
<evidence type="ECO:0000313" key="8">
    <source>
        <dbReference type="EMBL" id="OUP56070.1"/>
    </source>
</evidence>
<comment type="subunit">
    <text evidence="4">Homotetramer.</text>
</comment>
<evidence type="ECO:0000313" key="7">
    <source>
        <dbReference type="EMBL" id="OUP51685.1"/>
    </source>
</evidence>
<dbReference type="Proteomes" id="UP000195326">
    <property type="component" value="Unassembled WGS sequence"/>
</dbReference>
<name>A0A1Y4L4F8_9FIRM</name>
<accession>A0A1Y4L4F8</accession>
<proteinExistence type="inferred from homology"/>
<dbReference type="EMBL" id="NFKK01000018">
    <property type="protein sequence ID" value="OUP51685.1"/>
    <property type="molecule type" value="Genomic_DNA"/>
</dbReference>
<dbReference type="InterPro" id="IPR004104">
    <property type="entry name" value="Gfo/Idh/MocA-like_OxRdtase_C"/>
</dbReference>
<dbReference type="UniPathway" id="UPA00076">
    <property type="reaction ID" value="UER00143"/>
</dbReference>
<comment type="caution">
    <text evidence="7">The sequence shown here is derived from an EMBL/GenBank/DDBJ whole genome shotgun (WGS) entry which is preliminary data.</text>
</comment>
<reference evidence="7" key="2">
    <citation type="journal article" date="2018" name="BMC Genomics">
        <title>Whole genome sequencing and function prediction of 133 gut anaerobes isolated from chicken caecum in pure cultures.</title>
        <authorList>
            <person name="Medvecky M."/>
            <person name="Cejkova D."/>
            <person name="Polansky O."/>
            <person name="Karasova D."/>
            <person name="Kubasova T."/>
            <person name="Cizek A."/>
            <person name="Rychlik I."/>
        </authorList>
    </citation>
    <scope>NUCLEOTIDE SEQUENCE</scope>
    <source>
        <strain evidence="8">An179</strain>
        <strain evidence="7">An180</strain>
    </source>
</reference>
<dbReference type="AlphaFoldDB" id="A0A1Y4L4F8"/>
<dbReference type="Pfam" id="PF02894">
    <property type="entry name" value="GFO_IDH_MocA_C"/>
    <property type="match status" value="1"/>
</dbReference>
<evidence type="ECO:0000256" key="4">
    <source>
        <dbReference type="HAMAP-Rule" id="MF_01671"/>
    </source>
</evidence>
<dbReference type="InterPro" id="IPR000683">
    <property type="entry name" value="Gfo/Idh/MocA-like_OxRdtase_N"/>
</dbReference>
<evidence type="ECO:0000313" key="9">
    <source>
        <dbReference type="Proteomes" id="UP000195326"/>
    </source>
</evidence>
<sequence length="333" mass="36814">MLNIGVIGCGAIGRDHIRRLHDLVPGAEVVACADYFQEAADKVAAQYGIRAYASGEELIAAPEVQAILITSSDDSHAGYVLEGLKHGKYIFCEKPLALNAADCEKIIEAELKHGKRLVQVGFMRRYDRGYAEMKRIIESGELGAPLMIHACHRNVSQGPGFKTEMGITNVAIHELDICRWLLGDEYKSAQVLKVRQSSLSNKGYDNPQIVLLETQNGCRIDVEVQVADGYGYDIQCQVVCEKGTINLPDPYAVVKRANATRSFPILTDWKDRFIEAYDIEMTEWVKSVENGKLTGPSSWDGYVACVAGDALNNSRGKGVFLPVETIEKPELYR</sequence>
<dbReference type="Gene3D" id="3.30.360.10">
    <property type="entry name" value="Dihydrodipicolinate Reductase, domain 2"/>
    <property type="match status" value="1"/>
</dbReference>
<dbReference type="Proteomes" id="UP000195897">
    <property type="component" value="Unassembled WGS sequence"/>
</dbReference>
<evidence type="ECO:0000313" key="10">
    <source>
        <dbReference type="Proteomes" id="UP000195897"/>
    </source>
</evidence>
<dbReference type="EC" id="1.1.1.369" evidence="4"/>
<dbReference type="STRING" id="501571.GCA_900143195_00809"/>
<keyword evidence="3 4" id="KW-0520">NAD</keyword>
<comment type="catalytic activity">
    <reaction evidence="4">
        <text>myo-inositol + NAD(+) = scyllo-inosose + NADH + H(+)</text>
        <dbReference type="Rhea" id="RHEA:16949"/>
        <dbReference type="ChEBI" id="CHEBI:15378"/>
        <dbReference type="ChEBI" id="CHEBI:17268"/>
        <dbReference type="ChEBI" id="CHEBI:17811"/>
        <dbReference type="ChEBI" id="CHEBI:57540"/>
        <dbReference type="ChEBI" id="CHEBI:57945"/>
        <dbReference type="EC" id="1.1.1.18"/>
    </reaction>
</comment>
<dbReference type="Pfam" id="PF01408">
    <property type="entry name" value="GFO_IDH_MocA"/>
    <property type="match status" value="1"/>
</dbReference>
<evidence type="ECO:0000256" key="1">
    <source>
        <dbReference type="ARBA" id="ARBA00010928"/>
    </source>
</evidence>
<dbReference type="EC" id="1.1.1.18" evidence="4"/>
<evidence type="ECO:0000256" key="2">
    <source>
        <dbReference type="ARBA" id="ARBA00023002"/>
    </source>
</evidence>
<feature type="domain" description="Gfo/Idh/MocA-like oxidoreductase N-terminal" evidence="5">
    <location>
        <begin position="2"/>
        <end position="122"/>
    </location>
</feature>
<dbReference type="GO" id="GO:0050112">
    <property type="term" value="F:inositol 2-dehydrogenase (NAD+) activity"/>
    <property type="evidence" value="ECO:0007669"/>
    <property type="project" value="UniProtKB-UniRule"/>
</dbReference>
<evidence type="ECO:0000259" key="6">
    <source>
        <dbReference type="Pfam" id="PF02894"/>
    </source>
</evidence>
<dbReference type="SUPFAM" id="SSF55347">
    <property type="entry name" value="Glyceraldehyde-3-phosphate dehydrogenase-like, C-terminal domain"/>
    <property type="match status" value="1"/>
</dbReference>
<comment type="pathway">
    <text evidence="4">Polyol metabolism; myo-inositol degradation into acetyl-CoA; acetyl-CoA from myo-inositol: step 1/7.</text>
</comment>
<protein>
    <recommendedName>
        <fullName evidence="4">Inositol 2-dehydrogenase/D-chiro-inositol 3-dehydrogenase</fullName>
        <ecNumber evidence="4">1.1.1.18</ecNumber>
        <ecNumber evidence="4">1.1.1.369</ecNumber>
    </recommendedName>
    <alternativeName>
        <fullName evidence="4">Myo-inositol 2-dehydrogenase/D-chiro-inositol 3-dehydrogenase</fullName>
        <shortName evidence="4">MI 2-dehydrogenase/DCI 3-dehydrogenase</shortName>
    </alternativeName>
</protein>
<organism evidence="7 10">
    <name type="scientific">Butyricicoccus pullicaecorum</name>
    <dbReference type="NCBI Taxonomy" id="501571"/>
    <lineage>
        <taxon>Bacteria</taxon>
        <taxon>Bacillati</taxon>
        <taxon>Bacillota</taxon>
        <taxon>Clostridia</taxon>
        <taxon>Eubacteriales</taxon>
        <taxon>Butyricicoccaceae</taxon>
        <taxon>Butyricicoccus</taxon>
    </lineage>
</organism>
<gene>
    <name evidence="4" type="primary">iolG</name>
    <name evidence="8" type="ORF">B5F15_13380</name>
    <name evidence="7" type="ORF">B5F17_11915</name>
</gene>
<dbReference type="GO" id="GO:0019310">
    <property type="term" value="P:inositol catabolic process"/>
    <property type="evidence" value="ECO:0007669"/>
    <property type="project" value="UniProtKB-UniRule"/>
</dbReference>
<comment type="function">
    <text evidence="4">Involved in the oxidation of myo-inositol (MI) and D-chiro-inositol (DCI) to 2-keto-myo-inositol (2KMI or 2-inosose) and 1-keto-D-chiro-inositol (1KDCI), respectively.</text>
</comment>
<comment type="catalytic activity">
    <reaction evidence="4">
        <text>1D-chiro-inositol + NAD(+) = scyllo-inosine + NADH + H(+)</text>
        <dbReference type="Rhea" id="RHEA:25832"/>
        <dbReference type="ChEBI" id="CHEBI:15378"/>
        <dbReference type="ChEBI" id="CHEBI:27372"/>
        <dbReference type="ChEBI" id="CHEBI:50920"/>
        <dbReference type="ChEBI" id="CHEBI:57540"/>
        <dbReference type="ChEBI" id="CHEBI:57945"/>
        <dbReference type="EC" id="1.1.1.369"/>
    </reaction>
</comment>
<reference evidence="9 10" key="1">
    <citation type="submission" date="2017-04" db="EMBL/GenBank/DDBJ databases">
        <title>Function of individual gut microbiota members based on whole genome sequencing of pure cultures obtained from chicken caecum.</title>
        <authorList>
            <person name="Medvecky M."/>
            <person name="Cejkova D."/>
            <person name="Polansky O."/>
            <person name="Karasova D."/>
            <person name="Kubasova T."/>
            <person name="Cizek A."/>
            <person name="Rychlik I."/>
        </authorList>
    </citation>
    <scope>NUCLEOTIDE SEQUENCE [LARGE SCALE GENOMIC DNA]</scope>
    <source>
        <strain evidence="9">An179</strain>
        <strain evidence="10">An180</strain>
    </source>
</reference>
<dbReference type="GO" id="GO:0000166">
    <property type="term" value="F:nucleotide binding"/>
    <property type="evidence" value="ECO:0007669"/>
    <property type="project" value="InterPro"/>
</dbReference>
<dbReference type="SUPFAM" id="SSF51735">
    <property type="entry name" value="NAD(P)-binding Rossmann-fold domains"/>
    <property type="match status" value="1"/>
</dbReference>
<keyword evidence="2 4" id="KW-0560">Oxidoreductase</keyword>